<dbReference type="GO" id="GO:0009507">
    <property type="term" value="C:chloroplast"/>
    <property type="evidence" value="ECO:0007669"/>
    <property type="project" value="UniProtKB-SubCell"/>
</dbReference>
<dbReference type="Gene3D" id="3.90.550.10">
    <property type="entry name" value="Spore Coat Polysaccharide Biosynthesis Protein SpsA, Chain A"/>
    <property type="match status" value="1"/>
</dbReference>
<reference evidence="17 18" key="1">
    <citation type="submission" date="2019-12" db="EMBL/GenBank/DDBJ databases">
        <authorList>
            <person name="Alioto T."/>
            <person name="Alioto T."/>
            <person name="Gomez Garrido J."/>
        </authorList>
    </citation>
    <scope>NUCLEOTIDE SEQUENCE [LARGE SCALE GENOMIC DNA]</scope>
</reference>
<evidence type="ECO:0000259" key="16">
    <source>
        <dbReference type="Pfam" id="PF00483"/>
    </source>
</evidence>
<gene>
    <name evidence="17" type="ORF">OLEA9_A100363</name>
</gene>
<evidence type="ECO:0000256" key="1">
    <source>
        <dbReference type="ARBA" id="ARBA00000956"/>
    </source>
</evidence>
<keyword evidence="9" id="KW-0021">Allosteric enzyme</keyword>
<evidence type="ECO:0000256" key="8">
    <source>
        <dbReference type="ARBA" id="ARBA00022528"/>
    </source>
</evidence>
<accession>A0A8S0P652</accession>
<dbReference type="OrthoDB" id="1733332at2759"/>
<comment type="pathway">
    <text evidence="4 15">Glycan biosynthesis; starch biosynthesis.</text>
</comment>
<organism evidence="17 18">
    <name type="scientific">Olea europaea subsp. europaea</name>
    <dbReference type="NCBI Taxonomy" id="158383"/>
    <lineage>
        <taxon>Eukaryota</taxon>
        <taxon>Viridiplantae</taxon>
        <taxon>Streptophyta</taxon>
        <taxon>Embryophyta</taxon>
        <taxon>Tracheophyta</taxon>
        <taxon>Spermatophyta</taxon>
        <taxon>Magnoliopsida</taxon>
        <taxon>eudicotyledons</taxon>
        <taxon>Gunneridae</taxon>
        <taxon>Pentapetalae</taxon>
        <taxon>asterids</taxon>
        <taxon>lamiids</taxon>
        <taxon>Lamiales</taxon>
        <taxon>Oleaceae</taxon>
        <taxon>Oleeae</taxon>
        <taxon>Olea</taxon>
    </lineage>
</organism>
<dbReference type="InterPro" id="IPR005835">
    <property type="entry name" value="NTP_transferase_dom"/>
</dbReference>
<dbReference type="GO" id="GO:0008878">
    <property type="term" value="F:glucose-1-phosphate adenylyltransferase activity"/>
    <property type="evidence" value="ECO:0007669"/>
    <property type="project" value="UniProtKB-EC"/>
</dbReference>
<dbReference type="InterPro" id="IPR005836">
    <property type="entry name" value="ADP_Glu_pyroP_CS"/>
</dbReference>
<dbReference type="SUPFAM" id="SSF51161">
    <property type="entry name" value="Trimeric LpxA-like enzymes"/>
    <property type="match status" value="1"/>
</dbReference>
<dbReference type="Pfam" id="PF25247">
    <property type="entry name" value="LbH_GLGC"/>
    <property type="match status" value="1"/>
</dbReference>
<dbReference type="PROSITE" id="PS00810">
    <property type="entry name" value="ADP_GLC_PYROPHOSPH_3"/>
    <property type="match status" value="1"/>
</dbReference>
<dbReference type="CDD" id="cd02508">
    <property type="entry name" value="ADP_Glucose_PP"/>
    <property type="match status" value="1"/>
</dbReference>
<dbReference type="GO" id="GO:0019252">
    <property type="term" value="P:starch biosynthetic process"/>
    <property type="evidence" value="ECO:0007669"/>
    <property type="project" value="UniProtKB-KW"/>
</dbReference>
<dbReference type="PROSITE" id="PS00808">
    <property type="entry name" value="ADP_GLC_PYROPHOSPH_1"/>
    <property type="match status" value="1"/>
</dbReference>
<name>A0A8S0P652_OLEEU</name>
<keyword evidence="15" id="KW-0934">Plastid</keyword>
<dbReference type="EMBL" id="CACTIH010000001">
    <property type="protein sequence ID" value="CAA2933281.1"/>
    <property type="molecule type" value="Genomic_DNA"/>
</dbReference>
<dbReference type="PANTHER" id="PTHR43523:SF12">
    <property type="entry name" value="GLUCOSE-1-PHOSPHATE ADENYLYLTRANSFERASE LARGE SUBUNIT 1, CHLOROPLASTIC-RELATED"/>
    <property type="match status" value="1"/>
</dbReference>
<sequence>MTATADGRIALPAAGQLHSIAGLSRRNGRLVKFSNGEFTGEKLKFTQFQQRTKYSGNKNPICMSLTVDVAGEAKLRDLEMEKRDARSVVAIILGGGAGTRLFPLTKHRAKPAVPIGGAYRLIDVPMSNCINSGINKVYILTQYNSASLNRHLARAYNFGSGVTFGDGYVEVLAATQTPGESGKRWFQGTADAVRQFHWLFEDARSKDIEDVLILSGDHLYRMDYMDFIQNHRQSGADITLSSLPIDDSRASDFGLMKIDNKGRVLSFSEKPRGDDLKAMAVDTAVLGLSRDEAEKKPYIASMGVYVFKKEILLNLLRWRFPTANDFGSEIIPASVKEFYMKAYLFNDYWEDIGTIRSFFEANLALTEHPPRFSFYDATKPIYTSRRNLPPSKIDNSKIVDSIVSHGSFLTNCFIEHSVVGIRSRINSNAHLKDTVMLGADYYETDAEIASLLAEGKVPLGIGENTRIKECIVDKNARIGKNVVIANAEGIQEADRSSEGFSIRSGVTVILKNSTIKDGTVI</sequence>
<comment type="catalytic activity">
    <reaction evidence="1 15">
        <text>alpha-D-glucose 1-phosphate + ATP + H(+) = ADP-alpha-D-glucose + diphosphate</text>
        <dbReference type="Rhea" id="RHEA:12120"/>
        <dbReference type="ChEBI" id="CHEBI:15378"/>
        <dbReference type="ChEBI" id="CHEBI:30616"/>
        <dbReference type="ChEBI" id="CHEBI:33019"/>
        <dbReference type="ChEBI" id="CHEBI:57498"/>
        <dbReference type="ChEBI" id="CHEBI:58601"/>
        <dbReference type="EC" id="2.7.7.27"/>
    </reaction>
</comment>
<comment type="subcellular location">
    <subcellularLocation>
        <location evidence="3 15">Plastid</location>
        <location evidence="3 15">Chloroplast</location>
    </subcellularLocation>
</comment>
<dbReference type="Gramene" id="OE9A100363T1">
    <property type="protein sequence ID" value="OE9A100363C1"/>
    <property type="gene ID" value="OE9A100363"/>
</dbReference>
<evidence type="ECO:0000256" key="7">
    <source>
        <dbReference type="ARBA" id="ARBA00012460"/>
    </source>
</evidence>
<comment type="subunit">
    <text evidence="6 15">Heterotetramer.</text>
</comment>
<dbReference type="PANTHER" id="PTHR43523">
    <property type="entry name" value="GLUCOSE-1-PHOSPHATE ADENYLYLTRANSFERASE-RELATED"/>
    <property type="match status" value="1"/>
</dbReference>
<evidence type="ECO:0000256" key="13">
    <source>
        <dbReference type="ARBA" id="ARBA00022840"/>
    </source>
</evidence>
<evidence type="ECO:0000256" key="6">
    <source>
        <dbReference type="ARBA" id="ARBA00011680"/>
    </source>
</evidence>
<evidence type="ECO:0000256" key="11">
    <source>
        <dbReference type="ARBA" id="ARBA00022695"/>
    </source>
</evidence>
<proteinExistence type="inferred from homology"/>
<dbReference type="InterPro" id="IPR011831">
    <property type="entry name" value="ADP-Glc_PPase"/>
</dbReference>
<evidence type="ECO:0000256" key="14">
    <source>
        <dbReference type="ARBA" id="ARBA00022922"/>
    </source>
</evidence>
<evidence type="ECO:0000256" key="10">
    <source>
        <dbReference type="ARBA" id="ARBA00022679"/>
    </source>
</evidence>
<dbReference type="AlphaFoldDB" id="A0A8S0P652"/>
<feature type="domain" description="Nucleotidyl transferase" evidence="16">
    <location>
        <begin position="90"/>
        <end position="367"/>
    </location>
</feature>
<dbReference type="FunFam" id="3.90.550.10:FF:000030">
    <property type="entry name" value="Glucose-1-phosphate adenylyltransferase"/>
    <property type="match status" value="1"/>
</dbReference>
<dbReference type="Proteomes" id="UP000594638">
    <property type="component" value="Unassembled WGS sequence"/>
</dbReference>
<evidence type="ECO:0000256" key="3">
    <source>
        <dbReference type="ARBA" id="ARBA00004229"/>
    </source>
</evidence>
<dbReference type="GO" id="GO:0005524">
    <property type="term" value="F:ATP binding"/>
    <property type="evidence" value="ECO:0007669"/>
    <property type="project" value="UniProtKB-KW"/>
</dbReference>
<evidence type="ECO:0000256" key="15">
    <source>
        <dbReference type="RuleBase" id="RU362093"/>
    </source>
</evidence>
<protein>
    <recommendedName>
        <fullName evidence="7 15">Glucose-1-phosphate adenylyltransferase</fullName>
        <ecNumber evidence="7 15">2.7.7.27</ecNumber>
    </recommendedName>
    <alternativeName>
        <fullName evidence="15">ADP-glucose pyrophosphorylase</fullName>
    </alternativeName>
</protein>
<keyword evidence="11 15" id="KW-0548">Nucleotidyltransferase</keyword>
<keyword evidence="12 15" id="KW-0547">Nucleotide-binding</keyword>
<dbReference type="NCBIfam" id="NF002772">
    <property type="entry name" value="PRK02862.1"/>
    <property type="match status" value="1"/>
</dbReference>
<dbReference type="GO" id="GO:0005978">
    <property type="term" value="P:glycogen biosynthetic process"/>
    <property type="evidence" value="ECO:0007669"/>
    <property type="project" value="InterPro"/>
</dbReference>
<evidence type="ECO:0000313" key="17">
    <source>
        <dbReference type="EMBL" id="CAA2933281.1"/>
    </source>
</evidence>
<evidence type="ECO:0000256" key="5">
    <source>
        <dbReference type="ARBA" id="ARBA00010443"/>
    </source>
</evidence>
<comment type="caution">
    <text evidence="17">The sequence shown here is derived from an EMBL/GenBank/DDBJ whole genome shotgun (WGS) entry which is preliminary data.</text>
</comment>
<dbReference type="Pfam" id="PF00483">
    <property type="entry name" value="NTP_transferase"/>
    <property type="match status" value="1"/>
</dbReference>
<keyword evidence="13 15" id="KW-0067">ATP-binding</keyword>
<dbReference type="NCBIfam" id="TIGR02091">
    <property type="entry name" value="glgC"/>
    <property type="match status" value="1"/>
</dbReference>
<comment type="similarity">
    <text evidence="5 15">Belongs to the bacterial/plant glucose-1-phosphate adenylyltransferase family.</text>
</comment>
<dbReference type="EC" id="2.7.7.27" evidence="7 15"/>
<dbReference type="SUPFAM" id="SSF53448">
    <property type="entry name" value="Nucleotide-diphospho-sugar transferases"/>
    <property type="match status" value="1"/>
</dbReference>
<dbReference type="CDD" id="cd04651">
    <property type="entry name" value="LbH_G1P_AT_C"/>
    <property type="match status" value="1"/>
</dbReference>
<evidence type="ECO:0000256" key="9">
    <source>
        <dbReference type="ARBA" id="ARBA00022533"/>
    </source>
</evidence>
<keyword evidence="14 15" id="KW-0750">Starch biosynthesis</keyword>
<dbReference type="InterPro" id="IPR011004">
    <property type="entry name" value="Trimer_LpxA-like_sf"/>
</dbReference>
<keyword evidence="18" id="KW-1185">Reference proteome</keyword>
<keyword evidence="8 15" id="KW-0150">Chloroplast</keyword>
<keyword evidence="10 15" id="KW-0808">Transferase</keyword>
<dbReference type="Gene3D" id="2.160.10.10">
    <property type="entry name" value="Hexapeptide repeat proteins"/>
    <property type="match status" value="1"/>
</dbReference>
<evidence type="ECO:0000313" key="18">
    <source>
        <dbReference type="Proteomes" id="UP000594638"/>
    </source>
</evidence>
<evidence type="ECO:0000256" key="4">
    <source>
        <dbReference type="ARBA" id="ARBA00004727"/>
    </source>
</evidence>
<evidence type="ECO:0000256" key="2">
    <source>
        <dbReference type="ARBA" id="ARBA00002231"/>
    </source>
</evidence>
<comment type="function">
    <text evidence="2 15">This protein plays a role in synthesis of starch. It catalyzes the synthesis of the activated glycosyl donor, ADP-glucose from Glc-1-P and ATP.</text>
</comment>
<dbReference type="PROSITE" id="PS00809">
    <property type="entry name" value="ADP_GLC_PYROPHOSPH_2"/>
    <property type="match status" value="1"/>
</dbReference>
<evidence type="ECO:0000256" key="12">
    <source>
        <dbReference type="ARBA" id="ARBA00022741"/>
    </source>
</evidence>
<dbReference type="InterPro" id="IPR029044">
    <property type="entry name" value="Nucleotide-diphossugar_trans"/>
</dbReference>